<sequence length="43" mass="4789">CSAICSDVDVLMLHHLLDVVVAVVILYHVFSVTMHVLKRSVIL</sequence>
<feature type="transmembrane region" description="Helical" evidence="1">
    <location>
        <begin position="16"/>
        <end position="37"/>
    </location>
</feature>
<dbReference type="Proteomes" id="UP000265520">
    <property type="component" value="Unassembled WGS sequence"/>
</dbReference>
<comment type="caution">
    <text evidence="2">The sequence shown here is derived from an EMBL/GenBank/DDBJ whole genome shotgun (WGS) entry which is preliminary data.</text>
</comment>
<dbReference type="EMBL" id="LXQA010305157">
    <property type="protein sequence ID" value="MCI42484.1"/>
    <property type="molecule type" value="Genomic_DNA"/>
</dbReference>
<proteinExistence type="predicted"/>
<organism evidence="2 3">
    <name type="scientific">Trifolium medium</name>
    <dbReference type="NCBI Taxonomy" id="97028"/>
    <lineage>
        <taxon>Eukaryota</taxon>
        <taxon>Viridiplantae</taxon>
        <taxon>Streptophyta</taxon>
        <taxon>Embryophyta</taxon>
        <taxon>Tracheophyta</taxon>
        <taxon>Spermatophyta</taxon>
        <taxon>Magnoliopsida</taxon>
        <taxon>eudicotyledons</taxon>
        <taxon>Gunneridae</taxon>
        <taxon>Pentapetalae</taxon>
        <taxon>rosids</taxon>
        <taxon>fabids</taxon>
        <taxon>Fabales</taxon>
        <taxon>Fabaceae</taxon>
        <taxon>Papilionoideae</taxon>
        <taxon>50 kb inversion clade</taxon>
        <taxon>NPAAA clade</taxon>
        <taxon>Hologalegina</taxon>
        <taxon>IRL clade</taxon>
        <taxon>Trifolieae</taxon>
        <taxon>Trifolium</taxon>
    </lineage>
</organism>
<evidence type="ECO:0000313" key="3">
    <source>
        <dbReference type="Proteomes" id="UP000265520"/>
    </source>
</evidence>
<keyword evidence="1" id="KW-0472">Membrane</keyword>
<accession>A0A392S2Q6</accession>
<keyword evidence="1" id="KW-0812">Transmembrane</keyword>
<protein>
    <submittedName>
        <fullName evidence="2">Uncharacterized protein</fullName>
    </submittedName>
</protein>
<evidence type="ECO:0000313" key="2">
    <source>
        <dbReference type="EMBL" id="MCI42484.1"/>
    </source>
</evidence>
<keyword evidence="3" id="KW-1185">Reference proteome</keyword>
<dbReference type="AlphaFoldDB" id="A0A392S2Q6"/>
<reference evidence="2 3" key="1">
    <citation type="journal article" date="2018" name="Front. Plant Sci.">
        <title>Red Clover (Trifolium pratense) and Zigzag Clover (T. medium) - A Picture of Genomic Similarities and Differences.</title>
        <authorList>
            <person name="Dluhosova J."/>
            <person name="Istvanek J."/>
            <person name="Nedelnik J."/>
            <person name="Repkova J."/>
        </authorList>
    </citation>
    <scope>NUCLEOTIDE SEQUENCE [LARGE SCALE GENOMIC DNA]</scope>
    <source>
        <strain evidence="3">cv. 10/8</strain>
        <tissue evidence="2">Leaf</tissue>
    </source>
</reference>
<name>A0A392S2Q6_9FABA</name>
<keyword evidence="1" id="KW-1133">Transmembrane helix</keyword>
<evidence type="ECO:0000256" key="1">
    <source>
        <dbReference type="SAM" id="Phobius"/>
    </source>
</evidence>
<feature type="non-terminal residue" evidence="2">
    <location>
        <position position="1"/>
    </location>
</feature>